<comment type="caution">
    <text evidence="2">The sequence shown here is derived from an EMBL/GenBank/DDBJ whole genome shotgun (WGS) entry which is preliminary data.</text>
</comment>
<keyword evidence="1" id="KW-0812">Transmembrane</keyword>
<evidence type="ECO:0008006" key="4">
    <source>
        <dbReference type="Google" id="ProtNLM"/>
    </source>
</evidence>
<gene>
    <name evidence="2" type="ORF">GCM10009850_009830</name>
</gene>
<feature type="transmembrane region" description="Helical" evidence="1">
    <location>
        <begin position="244"/>
        <end position="266"/>
    </location>
</feature>
<proteinExistence type="predicted"/>
<evidence type="ECO:0000256" key="1">
    <source>
        <dbReference type="SAM" id="Phobius"/>
    </source>
</evidence>
<evidence type="ECO:0000313" key="3">
    <source>
        <dbReference type="Proteomes" id="UP001499843"/>
    </source>
</evidence>
<name>A0ABN3C9E0_9ACTN</name>
<protein>
    <recommendedName>
        <fullName evidence="4">Transmembrane protein</fullName>
    </recommendedName>
</protein>
<reference evidence="2 3" key="1">
    <citation type="journal article" date="2019" name="Int. J. Syst. Evol. Microbiol.">
        <title>The Global Catalogue of Microorganisms (GCM) 10K type strain sequencing project: providing services to taxonomists for standard genome sequencing and annotation.</title>
        <authorList>
            <consortium name="The Broad Institute Genomics Platform"/>
            <consortium name="The Broad Institute Genome Sequencing Center for Infectious Disease"/>
            <person name="Wu L."/>
            <person name="Ma J."/>
        </authorList>
    </citation>
    <scope>NUCLEOTIDE SEQUENCE [LARGE SCALE GENOMIC DNA]</scope>
    <source>
        <strain evidence="2 3">JCM 16114</strain>
    </source>
</reference>
<dbReference type="Proteomes" id="UP001499843">
    <property type="component" value="Unassembled WGS sequence"/>
</dbReference>
<keyword evidence="1" id="KW-0472">Membrane</keyword>
<feature type="transmembrane region" description="Helical" evidence="1">
    <location>
        <begin position="311"/>
        <end position="338"/>
    </location>
</feature>
<organism evidence="2 3">
    <name type="scientific">Nonomuraea monospora</name>
    <dbReference type="NCBI Taxonomy" id="568818"/>
    <lineage>
        <taxon>Bacteria</taxon>
        <taxon>Bacillati</taxon>
        <taxon>Actinomycetota</taxon>
        <taxon>Actinomycetes</taxon>
        <taxon>Streptosporangiales</taxon>
        <taxon>Streptosporangiaceae</taxon>
        <taxon>Nonomuraea</taxon>
    </lineage>
</organism>
<keyword evidence="1" id="KW-1133">Transmembrane helix</keyword>
<feature type="transmembrane region" description="Helical" evidence="1">
    <location>
        <begin position="121"/>
        <end position="138"/>
    </location>
</feature>
<feature type="transmembrane region" description="Helical" evidence="1">
    <location>
        <begin position="91"/>
        <end position="109"/>
    </location>
</feature>
<feature type="transmembrane region" description="Helical" evidence="1">
    <location>
        <begin position="403"/>
        <end position="423"/>
    </location>
</feature>
<sequence length="670" mass="72235">MGPHLSWRSTNGTEAIMGWLLCMIGILGIVADGGDLSLESVVTQAWTLPVIVAGLVILLLKRNALAYWAALMVGGGWLYLASTTYLDTNKWIVDGEILAFAFVLCGIMFSARNIAVNHVKIFELCLLGLAVWGALLWSQEDGLEYDNVRELVTRYQEYLPRVSEIALEFSCVLGAIWVLHRLRDENIAIRAQLLMSSGLLLVATESAWSWASPFWRSQVLLIGGVVAILGLATYLVSCFAQQRYMVAVFVSLLIGIGSMVALTTWQVRLQATALHLEWANIFMVGMILVAAAAMTTGFVDGVFSATADDDWILPSLFVKTSIAAWIGIATTVLTLMSIAKFEMSSLGSGMLTLLAAAGCMLFFLSLWAAVLLIADMSIATAMPEDAGLLDLWLAVIIKGPRDAGYGPSLAFGGIVLIAVLGILPEWGVFPILRLAAAALLVVGLTSMSSSIMRRVAEANADKCAGDPNPHRREHMANQVYLVPTGVAAGATAVTLMFIVTADTWLLIRIVLALLASVGFVVAAIPLLYALAAPPLRRLNITFNDLGDWYWFTGWPTGGDMLKALRTTDDSTTVARLFANGSAIGLCVGVLSIVFSAAFELYVVIEMILVGVAVLGIASTLAMGWLMFDRISFIEAGDLLARTRSFTHSKRSTFRLLPEFQQTGSGREGSD</sequence>
<accession>A0ABN3C9E0</accession>
<feature type="transmembrane region" description="Helical" evidence="1">
    <location>
        <begin position="158"/>
        <end position="179"/>
    </location>
</feature>
<feature type="transmembrane region" description="Helical" evidence="1">
    <location>
        <begin position="572"/>
        <end position="594"/>
    </location>
</feature>
<feature type="transmembrane region" description="Helical" evidence="1">
    <location>
        <begin position="505"/>
        <end position="530"/>
    </location>
</feature>
<feature type="transmembrane region" description="Helical" evidence="1">
    <location>
        <begin position="65"/>
        <end position="85"/>
    </location>
</feature>
<feature type="transmembrane region" description="Helical" evidence="1">
    <location>
        <begin position="217"/>
        <end position="237"/>
    </location>
</feature>
<feature type="transmembrane region" description="Helical" evidence="1">
    <location>
        <begin position="278"/>
        <end position="299"/>
    </location>
</feature>
<feature type="transmembrane region" description="Helical" evidence="1">
    <location>
        <begin position="12"/>
        <end position="31"/>
    </location>
</feature>
<keyword evidence="3" id="KW-1185">Reference proteome</keyword>
<feature type="transmembrane region" description="Helical" evidence="1">
    <location>
        <begin position="600"/>
        <end position="627"/>
    </location>
</feature>
<feature type="transmembrane region" description="Helical" evidence="1">
    <location>
        <begin position="479"/>
        <end position="499"/>
    </location>
</feature>
<dbReference type="EMBL" id="BAAAQX010000002">
    <property type="protein sequence ID" value="GAA2205525.1"/>
    <property type="molecule type" value="Genomic_DNA"/>
</dbReference>
<feature type="transmembrane region" description="Helical" evidence="1">
    <location>
        <begin position="350"/>
        <end position="374"/>
    </location>
</feature>
<feature type="transmembrane region" description="Helical" evidence="1">
    <location>
        <begin position="43"/>
        <end position="60"/>
    </location>
</feature>
<evidence type="ECO:0000313" key="2">
    <source>
        <dbReference type="EMBL" id="GAA2205525.1"/>
    </source>
</evidence>
<feature type="transmembrane region" description="Helical" evidence="1">
    <location>
        <begin position="191"/>
        <end position="211"/>
    </location>
</feature>
<feature type="transmembrane region" description="Helical" evidence="1">
    <location>
        <begin position="429"/>
        <end position="447"/>
    </location>
</feature>